<dbReference type="PROSITE" id="PS50267">
    <property type="entry name" value="NA_NEUROTRAN_SYMP_3"/>
    <property type="match status" value="1"/>
</dbReference>
<dbReference type="InterPro" id="IPR037272">
    <property type="entry name" value="SNS_sf"/>
</dbReference>
<feature type="transmembrane region" description="Helical" evidence="6">
    <location>
        <begin position="358"/>
        <end position="383"/>
    </location>
</feature>
<feature type="transmembrane region" description="Helical" evidence="6">
    <location>
        <begin position="140"/>
        <end position="164"/>
    </location>
</feature>
<comment type="subcellular location">
    <subcellularLocation>
        <location evidence="1">Membrane</location>
        <topology evidence="1">Multi-pass membrane protein</topology>
    </subcellularLocation>
</comment>
<evidence type="ECO:0000256" key="6">
    <source>
        <dbReference type="SAM" id="Phobius"/>
    </source>
</evidence>
<evidence type="ECO:0000256" key="3">
    <source>
        <dbReference type="ARBA" id="ARBA00022692"/>
    </source>
</evidence>
<keyword evidence="2" id="KW-0813">Transport</keyword>
<feature type="transmembrane region" description="Helical" evidence="6">
    <location>
        <begin position="227"/>
        <end position="256"/>
    </location>
</feature>
<reference evidence="7" key="2">
    <citation type="submission" date="2015-07" db="EMBL/GenBank/DDBJ databases">
        <title>Plasmids, circular viruses and viroids from rat gut.</title>
        <authorList>
            <person name="Jorgensen T.J."/>
            <person name="Hansen M.A."/>
            <person name="Xu Z."/>
            <person name="Tabak M.A."/>
            <person name="Sorensen S.J."/>
            <person name="Hansen L.H."/>
        </authorList>
    </citation>
    <scope>NUCLEOTIDE SEQUENCE</scope>
    <source>
        <strain evidence="7">RGFK0891</strain>
    </source>
</reference>
<keyword evidence="5 6" id="KW-0472">Membrane</keyword>
<dbReference type="Pfam" id="PF00209">
    <property type="entry name" value="SNF"/>
    <property type="match status" value="1"/>
</dbReference>
<dbReference type="InterPro" id="IPR047218">
    <property type="entry name" value="YocR/YhdH-like"/>
</dbReference>
<dbReference type="EMBL" id="LN853492">
    <property type="protein sequence ID" value="CRY96055.1"/>
    <property type="molecule type" value="Genomic_DNA"/>
</dbReference>
<evidence type="ECO:0000256" key="1">
    <source>
        <dbReference type="ARBA" id="ARBA00004141"/>
    </source>
</evidence>
<dbReference type="GO" id="GO:0016020">
    <property type="term" value="C:membrane"/>
    <property type="evidence" value="ECO:0007669"/>
    <property type="project" value="UniProtKB-SubCell"/>
</dbReference>
<reference evidence="7" key="1">
    <citation type="submission" date="2015-06" db="EMBL/GenBank/DDBJ databases">
        <authorList>
            <person name="Joergensen T."/>
        </authorList>
    </citation>
    <scope>NUCLEOTIDE SEQUENCE</scope>
    <source>
        <strain evidence="7">RGFK0891</strain>
    </source>
</reference>
<feature type="transmembrane region" description="Helical" evidence="6">
    <location>
        <begin position="20"/>
        <end position="44"/>
    </location>
</feature>
<feature type="transmembrane region" description="Helical" evidence="6">
    <location>
        <begin position="100"/>
        <end position="120"/>
    </location>
</feature>
<dbReference type="SUPFAM" id="SSF161070">
    <property type="entry name" value="SNF-like"/>
    <property type="match status" value="1"/>
</dbReference>
<dbReference type="NCBIfam" id="NF037979">
    <property type="entry name" value="Na_transp"/>
    <property type="match status" value="1"/>
</dbReference>
<dbReference type="PANTHER" id="PTHR42948">
    <property type="entry name" value="TRANSPORTER"/>
    <property type="match status" value="1"/>
</dbReference>
<keyword evidence="3 6" id="KW-0812">Transmembrane</keyword>
<dbReference type="CDD" id="cd10336">
    <property type="entry name" value="SLC6sbd_Tyt1-Like"/>
    <property type="match status" value="1"/>
</dbReference>
<protein>
    <submittedName>
        <fullName evidence="7">Uncharacterized protein</fullName>
    </submittedName>
</protein>
<evidence type="ECO:0000256" key="4">
    <source>
        <dbReference type="ARBA" id="ARBA00022989"/>
    </source>
</evidence>
<feature type="transmembrane region" description="Helical" evidence="6">
    <location>
        <begin position="76"/>
        <end position="93"/>
    </location>
</feature>
<evidence type="ECO:0000256" key="5">
    <source>
        <dbReference type="ARBA" id="ARBA00023136"/>
    </source>
</evidence>
<accession>A0A0H5Q3S9</accession>
<proteinExistence type="predicted"/>
<evidence type="ECO:0000313" key="7">
    <source>
        <dbReference type="EMBL" id="CRY96055.1"/>
    </source>
</evidence>
<dbReference type="InterPro" id="IPR000175">
    <property type="entry name" value="Na/ntran_symport"/>
</dbReference>
<name>A0A0H5Q3S9_9ZZZZ</name>
<evidence type="ECO:0000256" key="2">
    <source>
        <dbReference type="ARBA" id="ARBA00022448"/>
    </source>
</evidence>
<feature type="transmembrane region" description="Helical" evidence="6">
    <location>
        <begin position="317"/>
        <end position="337"/>
    </location>
</feature>
<keyword evidence="4 6" id="KW-1133">Transmembrane helix</keyword>
<organism evidence="7">
    <name type="scientific">uncultured prokaryote</name>
    <dbReference type="NCBI Taxonomy" id="198431"/>
    <lineage>
        <taxon>unclassified sequences</taxon>
        <taxon>environmental samples</taxon>
    </lineage>
</organism>
<feature type="transmembrane region" description="Helical" evidence="6">
    <location>
        <begin position="277"/>
        <end position="297"/>
    </location>
</feature>
<dbReference type="AlphaFoldDB" id="A0A0H5Q3S9"/>
<sequence>MEDTPVGAFTHFGKTAPFRFGGWVNAVIPMLIVPYYSVIGGWVVKYLFEYLRGNAITVAENAYFTDFIGSSLEAEFWFLLFTAAVIVVILAGVKSGVERISKIMMPVLVVLAVLLAIYSMTRTGAMEGVKYFLIPNFENFSLMTIVAAIGQMFYSLSIAMGILYTYGSYLNRDVDIEKSTTQVEVFDTGIAVLAGLIIIPAVFAFSGGDTATLNAGPSLMFITIPKVFASMGLGSIAGVMFFLLVLLAALTSAVSLTETSVSTLQDQLGWSRGKASAFMAAVMVVLGSLSALGFGALDYVKLLGMSILDFFDFVTNSVMMPIAALATCILVLRVTGFEKIEEEVEYSSAFRRKKMYRFFMKYLAVACIAIILLSSILNVFGVITM</sequence>
<feature type="transmembrane region" description="Helical" evidence="6">
    <location>
        <begin position="185"/>
        <end position="207"/>
    </location>
</feature>
<dbReference type="PANTHER" id="PTHR42948:SF1">
    <property type="entry name" value="TRANSPORTER"/>
    <property type="match status" value="1"/>
</dbReference>